<reference evidence="3 4" key="1">
    <citation type="journal article" date="2015" name="Microbiome">
        <title>Genomic resolution of linkages in carbon, nitrogen, and sulfur cycling among widespread estuary sediment bacteria.</title>
        <authorList>
            <person name="Baker B.J."/>
            <person name="Lazar C.S."/>
            <person name="Teske A.P."/>
            <person name="Dick G.J."/>
        </authorList>
    </citation>
    <scope>NUCLEOTIDE SEQUENCE [LARGE SCALE GENOMIC DNA]</scope>
    <source>
        <strain evidence="3">DG_24</strain>
    </source>
</reference>
<dbReference type="InterPro" id="IPR012334">
    <property type="entry name" value="Pectin_lyas_fold"/>
</dbReference>
<comment type="caution">
    <text evidence="3">The sequence shown here is derived from an EMBL/GenBank/DDBJ whole genome shotgun (WGS) entry which is preliminary data.</text>
</comment>
<name>A0A0S7WT27_UNCT6</name>
<dbReference type="InterPro" id="IPR011050">
    <property type="entry name" value="Pectin_lyase_fold/virulence"/>
</dbReference>
<dbReference type="InterPro" id="IPR007742">
    <property type="entry name" value="NosD_dom"/>
</dbReference>
<dbReference type="AlphaFoldDB" id="A0A0S7WT27"/>
<protein>
    <recommendedName>
        <fullName evidence="2">Periplasmic copper-binding protein NosD beta helix domain-containing protein</fullName>
    </recommendedName>
</protein>
<feature type="region of interest" description="Disordered" evidence="1">
    <location>
        <begin position="326"/>
        <end position="345"/>
    </location>
</feature>
<accession>A0A0S7WT27</accession>
<dbReference type="EMBL" id="LIZS01000023">
    <property type="protein sequence ID" value="KPJ53304.1"/>
    <property type="molecule type" value="Genomic_DNA"/>
</dbReference>
<evidence type="ECO:0000313" key="4">
    <source>
        <dbReference type="Proteomes" id="UP000052008"/>
    </source>
</evidence>
<dbReference type="SUPFAM" id="SSF51126">
    <property type="entry name" value="Pectin lyase-like"/>
    <property type="match status" value="1"/>
</dbReference>
<evidence type="ECO:0000259" key="2">
    <source>
        <dbReference type="Pfam" id="PF05048"/>
    </source>
</evidence>
<dbReference type="Pfam" id="PF05048">
    <property type="entry name" value="NosD"/>
    <property type="match status" value="1"/>
</dbReference>
<organism evidence="3 4">
    <name type="scientific">candidate division TA06 bacterium DG_24</name>
    <dbReference type="NCBI Taxonomy" id="1703770"/>
    <lineage>
        <taxon>Bacteria</taxon>
        <taxon>Bacteria division TA06</taxon>
    </lineage>
</organism>
<dbReference type="PATRIC" id="fig|1703770.3.peg.323"/>
<dbReference type="Gene3D" id="2.160.20.10">
    <property type="entry name" value="Single-stranded right-handed beta-helix, Pectin lyase-like"/>
    <property type="match status" value="1"/>
</dbReference>
<proteinExistence type="predicted"/>
<dbReference type="SMART" id="SM00710">
    <property type="entry name" value="PbH1"/>
    <property type="match status" value="4"/>
</dbReference>
<feature type="domain" description="Periplasmic copper-binding protein NosD beta helix" evidence="2">
    <location>
        <begin position="74"/>
        <end position="247"/>
    </location>
</feature>
<sequence>MKVRGTFLSGILVLGLSLSVAATVLRVPSEYPTIQAGIDAAADGDTVLVADGTYSGAGNRHLDFGGVNMVVMSENGPASTVIDCEQSGRGFHFHTGENEEAVVRGFTIENGYAVGGWIEGCGGAILCNGSSPTIEGNIIRDNTSTWNGGGILCYNGFLAMIADNTIVGNVATRNGGGIICHSGSAIVRGNIISGNVGGSSGGGIHYYLSSGSIEGNLIADNSGGPLGGGIVCSSSSPPIGGNTIVGNMADDGGGICWYNSTGTVTNSIVWGNNASTGPQISGPCTVTYSDVQDGWPGVGNIDADPLFATGPQGDYYLSQTIAGQPEQSPCVDGGDPDSAVPEGTTRTDEVCDVWPPDMGYHYYPCTAGPTPLLWVCVTPDTTQVVRGEDLWFSIDVVNVTDSTLTFDGWVDAYLLNGNPYARNPALGPVEITLGGNGGLYGVRRHVRVPMGAPFGEPYRLCCRTGAHPDSIWVEDCFEFAIVWPPAE</sequence>
<dbReference type="Proteomes" id="UP000052008">
    <property type="component" value="Unassembled WGS sequence"/>
</dbReference>
<gene>
    <name evidence="3" type="ORF">AMJ39_05210</name>
</gene>
<evidence type="ECO:0000313" key="3">
    <source>
        <dbReference type="EMBL" id="KPJ53304.1"/>
    </source>
</evidence>
<dbReference type="InterPro" id="IPR006626">
    <property type="entry name" value="PbH1"/>
</dbReference>
<evidence type="ECO:0000256" key="1">
    <source>
        <dbReference type="SAM" id="MobiDB-lite"/>
    </source>
</evidence>
<dbReference type="STRING" id="1703770.AMJ39_05210"/>